<dbReference type="PROSITE" id="PS00062">
    <property type="entry name" value="ALDOKETO_REDUCTASE_2"/>
    <property type="match status" value="1"/>
</dbReference>
<evidence type="ECO:0000313" key="3">
    <source>
        <dbReference type="Proteomes" id="UP001491310"/>
    </source>
</evidence>
<dbReference type="Gene3D" id="3.20.20.100">
    <property type="entry name" value="NADP-dependent oxidoreductase domain"/>
    <property type="match status" value="1"/>
</dbReference>
<keyword evidence="3" id="KW-1185">Reference proteome</keyword>
<dbReference type="SUPFAM" id="SSF51430">
    <property type="entry name" value="NAD(P)-linked oxidoreductase"/>
    <property type="match status" value="1"/>
</dbReference>
<sequence length="329" mass="36872">MAQSQKYQTVEIPTAKLNNGASIPLLGLGTWKASADEVGAVVEQALRMGYRHIDEAAMYGNQEGVGRTFTKLFKEGVIKREDIWVTSKLHNRDHAADAVRPAIEKVLRELQIEQLDLFLMHWPVTGNKGDTIEPPIKETWQAMEKLVDEGLTRSIGISNFSIKKIEELLSYARIPPAVNQIEVHPFFRNQPNIDFCHSKGIHVTAYSPLGTPDSASIMKRHNDTPSLMQEPTVKKVADKLGKAPAQVLVRWGIQHGTSVIPKASSEPHLPSNLDVLNWELSKDDFKAISSIKFQARMVDGSMWLQAEGPYRTLDDLWNGEMGEEVKKEE</sequence>
<dbReference type="Pfam" id="PF00248">
    <property type="entry name" value="Aldo_ket_red"/>
    <property type="match status" value="1"/>
</dbReference>
<proteinExistence type="predicted"/>
<protein>
    <recommendedName>
        <fullName evidence="1">NADP-dependent oxidoreductase domain-containing protein</fullName>
    </recommendedName>
</protein>
<dbReference type="PANTHER" id="PTHR11732">
    <property type="entry name" value="ALDO/KETO REDUCTASE"/>
    <property type="match status" value="1"/>
</dbReference>
<dbReference type="InterPro" id="IPR020471">
    <property type="entry name" value="AKR"/>
</dbReference>
<dbReference type="PRINTS" id="PR00069">
    <property type="entry name" value="ALDKETRDTASE"/>
</dbReference>
<dbReference type="InterPro" id="IPR018170">
    <property type="entry name" value="Aldo/ket_reductase_CS"/>
</dbReference>
<evidence type="ECO:0000259" key="1">
    <source>
        <dbReference type="Pfam" id="PF00248"/>
    </source>
</evidence>
<comment type="caution">
    <text evidence="2">The sequence shown here is derived from an EMBL/GenBank/DDBJ whole genome shotgun (WGS) entry which is preliminary data.</text>
</comment>
<dbReference type="InterPro" id="IPR023210">
    <property type="entry name" value="NADP_OxRdtase_dom"/>
</dbReference>
<name>A0ABR2YN73_9CHLO</name>
<feature type="domain" description="NADP-dependent oxidoreductase" evidence="1">
    <location>
        <begin position="26"/>
        <end position="291"/>
    </location>
</feature>
<dbReference type="InterPro" id="IPR036812">
    <property type="entry name" value="NAD(P)_OxRdtase_dom_sf"/>
</dbReference>
<reference evidence="2 3" key="1">
    <citation type="journal article" date="2024" name="Nat. Commun.">
        <title>Phylogenomics reveals the evolutionary origins of lichenization in chlorophyte algae.</title>
        <authorList>
            <person name="Puginier C."/>
            <person name="Libourel C."/>
            <person name="Otte J."/>
            <person name="Skaloud P."/>
            <person name="Haon M."/>
            <person name="Grisel S."/>
            <person name="Petersen M."/>
            <person name="Berrin J.G."/>
            <person name="Delaux P.M."/>
            <person name="Dal Grande F."/>
            <person name="Keller J."/>
        </authorList>
    </citation>
    <scope>NUCLEOTIDE SEQUENCE [LARGE SCALE GENOMIC DNA]</scope>
    <source>
        <strain evidence="2 3">SAG 216-7</strain>
    </source>
</reference>
<dbReference type="EMBL" id="JALJOT010000008">
    <property type="protein sequence ID" value="KAK9908016.1"/>
    <property type="molecule type" value="Genomic_DNA"/>
</dbReference>
<dbReference type="Proteomes" id="UP001491310">
    <property type="component" value="Unassembled WGS sequence"/>
</dbReference>
<organism evidence="2 3">
    <name type="scientific">Coccomyxa subellipsoidea</name>
    <dbReference type="NCBI Taxonomy" id="248742"/>
    <lineage>
        <taxon>Eukaryota</taxon>
        <taxon>Viridiplantae</taxon>
        <taxon>Chlorophyta</taxon>
        <taxon>core chlorophytes</taxon>
        <taxon>Trebouxiophyceae</taxon>
        <taxon>Trebouxiophyceae incertae sedis</taxon>
        <taxon>Coccomyxaceae</taxon>
        <taxon>Coccomyxa</taxon>
    </lineage>
</organism>
<accession>A0ABR2YN73</accession>
<gene>
    <name evidence="2" type="ORF">WJX75_001576</name>
</gene>
<evidence type="ECO:0000313" key="2">
    <source>
        <dbReference type="EMBL" id="KAK9908016.1"/>
    </source>
</evidence>
<dbReference type="PIRSF" id="PIRSF000097">
    <property type="entry name" value="AKR"/>
    <property type="match status" value="1"/>
</dbReference>